<dbReference type="EMBL" id="JAAAIL010000178">
    <property type="protein sequence ID" value="KAG0278677.1"/>
    <property type="molecule type" value="Genomic_DNA"/>
</dbReference>
<dbReference type="PANTHER" id="PTHR10887">
    <property type="entry name" value="DNA2/NAM7 HELICASE FAMILY"/>
    <property type="match status" value="1"/>
</dbReference>
<evidence type="ECO:0000256" key="1">
    <source>
        <dbReference type="SAM" id="MobiDB-lite"/>
    </source>
</evidence>
<dbReference type="InterPro" id="IPR027417">
    <property type="entry name" value="P-loop_NTPase"/>
</dbReference>
<gene>
    <name evidence="4" type="ORF">BGZ95_003405</name>
</gene>
<reference evidence="4" key="1">
    <citation type="journal article" date="2020" name="Fungal Divers.">
        <title>Resolving the Mortierellaceae phylogeny through synthesis of multi-gene phylogenetics and phylogenomics.</title>
        <authorList>
            <person name="Vandepol N."/>
            <person name="Liber J."/>
            <person name="Desiro A."/>
            <person name="Na H."/>
            <person name="Kennedy M."/>
            <person name="Barry K."/>
            <person name="Grigoriev I.V."/>
            <person name="Miller A.N."/>
            <person name="O'Donnell K."/>
            <person name="Stajich J.E."/>
            <person name="Bonito G."/>
        </authorList>
    </citation>
    <scope>NUCLEOTIDE SEQUENCE</scope>
    <source>
        <strain evidence="4">NRRL 28262</strain>
    </source>
</reference>
<feature type="domain" description="DNA2/NAM7 helicase-like C-terminal" evidence="3">
    <location>
        <begin position="983"/>
        <end position="1219"/>
    </location>
</feature>
<accession>A0AAD4HAD6</accession>
<protein>
    <recommendedName>
        <fullName evidence="6">P-loop containing nucleoside triphosphate hydrolase protein</fullName>
    </recommendedName>
</protein>
<feature type="domain" description="DNA2/NAM7 helicase helicase" evidence="2">
    <location>
        <begin position="597"/>
        <end position="966"/>
    </location>
</feature>
<feature type="compositionally biased region" description="Low complexity" evidence="1">
    <location>
        <begin position="1137"/>
        <end position="1149"/>
    </location>
</feature>
<proteinExistence type="predicted"/>
<name>A0AAD4HAD6_9FUNG</name>
<comment type="caution">
    <text evidence="4">The sequence shown here is derived from an EMBL/GenBank/DDBJ whole genome shotgun (WGS) entry which is preliminary data.</text>
</comment>
<organism evidence="4 5">
    <name type="scientific">Linnemannia exigua</name>
    <dbReference type="NCBI Taxonomy" id="604196"/>
    <lineage>
        <taxon>Eukaryota</taxon>
        <taxon>Fungi</taxon>
        <taxon>Fungi incertae sedis</taxon>
        <taxon>Mucoromycota</taxon>
        <taxon>Mortierellomycotina</taxon>
        <taxon>Mortierellomycetes</taxon>
        <taxon>Mortierellales</taxon>
        <taxon>Mortierellaceae</taxon>
        <taxon>Linnemannia</taxon>
    </lineage>
</organism>
<feature type="compositionally biased region" description="Polar residues" evidence="1">
    <location>
        <begin position="243"/>
        <end position="257"/>
    </location>
</feature>
<evidence type="ECO:0000313" key="5">
    <source>
        <dbReference type="Proteomes" id="UP001194580"/>
    </source>
</evidence>
<dbReference type="Pfam" id="PF13086">
    <property type="entry name" value="AAA_11"/>
    <property type="match status" value="1"/>
</dbReference>
<feature type="region of interest" description="Disordered" evidence="1">
    <location>
        <begin position="235"/>
        <end position="273"/>
    </location>
</feature>
<sequence length="1320" mass="148509">MLVLGQTNLDALRTPLQMKLFLQSCLLNLSNHHTVDTSGVLYSLASETGLAKLRHIMQQPVSIEASNEISSGTVSFQNVILPLIGVMTRQSVCQTTLTQESNLIYRLVQEHSQQFLGTSVLLPMQSLLSQGLPQDSFSAPSVHSLLNRQHHPDHQSSLEAKDPLKCALLAIVRLFYQLVMRFPCSDPQMVRLIKELSEIVKLCLQQKRTRYTQVDYLDSALVMDTKRLLRVVKDRVSSRRDSGTQPVQLMSSTSISSLAGPGDLAPHGPRHDNDNALIENINVLPTREEILCRDEAYLPINDIREPSTHFLPHGWSRHLDVHFRLYRQDMLKPLCAGIQEFVDLLGRTDTHDDRNLADPRELRRLINGNVSLNVYSNVAFRDVSTEGFEAGLITISFDQPIRIKGVTAYQDRRDYWERSRGRLMQGGLVCMVKRGPQTGYCSNDVKVVLAIVRERDLHELSKYERNAFIQVSLTNTKSYPMVFTPPRSNLSDHGCWFMIECPGSYFESYRPVLKALQTKLPSTLPFGKYIAFTGKDAADPLSTVIMTAIDPPRYATTPKFKFDLSVLLRNGGICQLDVRDKSSVDRAVTVLREHSSLDNTQGLALVEALGREIALINGPPGTGKTKIGIDLMRVLLDNKQATRSGPILVICYTNHALDQFLEHIVIKGYTKVVRLGSQSKSPLLQEYNLKSIMDDRIKPYAARRVIAEAFQVSERAAKIIRDLTLALKSGYFEWKHVKEYLSIENPAQHHQFEVSAPSPIVCEDDDDEELLFWSSQLSGKHAYERWATGKDIVEKRLWNQHADEKDRKRVRPTNIFASLDEDSSKTVATRRYEIPLTDRPLSLLGGDVWSMSMVERRRLIESWSPEIIHSIEEELERHRQSLEASEERKYSGYDELRRLIMSGMDVIGMTTSGSAKYHKLLESVAPKIIMCEEAGEVLESHILTALSSCTQHLILIGDHLQLRPQVQTFSLTSESSEGKKYNLDRSLFERLVTSKPNPLPMSRLTIQRRMRPEISSLIRNTLYPTLEDGGPVHRYPDVSGMGANLFFMNHSHTEDKKDPFGAQSFANKFEVDMIEALALYLIKNGYNQPGDIAILTPYLGQLVKIRDKLKDQCVVLVDERDQETLDELGVEGVTGTSQRPQSSKKSQQSEAELQNHLTIRTIDNYQGEEAKIVIVSLVRNDVGPESEALPGSIGFLKSPNRTNVLLSRAQHGMFLIGNARLMAQPNHGIWPAVIRELTETGRLGPGLPIACKNHPETRRSIDSPEDFQALAPEGGCTLPCGRLLECGHFCPRSSALRSRVSESQMLAVVGPFSSPLHREG</sequence>
<dbReference type="GO" id="GO:0031380">
    <property type="term" value="C:nuclear RNA-directed RNA polymerase complex"/>
    <property type="evidence" value="ECO:0007669"/>
    <property type="project" value="TreeGrafter"/>
</dbReference>
<dbReference type="Gene3D" id="3.40.50.300">
    <property type="entry name" value="P-loop containing nucleotide triphosphate hydrolases"/>
    <property type="match status" value="3"/>
</dbReference>
<dbReference type="InterPro" id="IPR045055">
    <property type="entry name" value="DNA2/NAM7-like"/>
</dbReference>
<dbReference type="CDD" id="cd18808">
    <property type="entry name" value="SF1_C_Upf1"/>
    <property type="match status" value="1"/>
</dbReference>
<dbReference type="Pfam" id="PF13087">
    <property type="entry name" value="AAA_12"/>
    <property type="match status" value="1"/>
</dbReference>
<dbReference type="SUPFAM" id="SSF52540">
    <property type="entry name" value="P-loop containing nucleoside triphosphate hydrolases"/>
    <property type="match status" value="1"/>
</dbReference>
<feature type="region of interest" description="Disordered" evidence="1">
    <location>
        <begin position="1127"/>
        <end position="1152"/>
    </location>
</feature>
<dbReference type="GO" id="GO:0031048">
    <property type="term" value="P:regulatory ncRNA-mediated heterochromatin formation"/>
    <property type="evidence" value="ECO:0007669"/>
    <property type="project" value="TreeGrafter"/>
</dbReference>
<dbReference type="Proteomes" id="UP001194580">
    <property type="component" value="Unassembled WGS sequence"/>
</dbReference>
<evidence type="ECO:0000259" key="3">
    <source>
        <dbReference type="Pfam" id="PF13087"/>
    </source>
</evidence>
<dbReference type="InterPro" id="IPR041677">
    <property type="entry name" value="DNA2/NAM7_AAA_11"/>
</dbReference>
<dbReference type="InterPro" id="IPR047187">
    <property type="entry name" value="SF1_C_Upf1"/>
</dbReference>
<evidence type="ECO:0008006" key="6">
    <source>
        <dbReference type="Google" id="ProtNLM"/>
    </source>
</evidence>
<keyword evidence="5" id="KW-1185">Reference proteome</keyword>
<evidence type="ECO:0000259" key="2">
    <source>
        <dbReference type="Pfam" id="PF13086"/>
    </source>
</evidence>
<dbReference type="InterPro" id="IPR041679">
    <property type="entry name" value="DNA2/NAM7-like_C"/>
</dbReference>
<dbReference type="PANTHER" id="PTHR10887:SF445">
    <property type="entry name" value="NFX1-TYPE ZINC FINGER-CONTAINING PROTEIN 1"/>
    <property type="match status" value="1"/>
</dbReference>
<dbReference type="GO" id="GO:0004386">
    <property type="term" value="F:helicase activity"/>
    <property type="evidence" value="ECO:0007669"/>
    <property type="project" value="InterPro"/>
</dbReference>
<evidence type="ECO:0000313" key="4">
    <source>
        <dbReference type="EMBL" id="KAG0278677.1"/>
    </source>
</evidence>